<dbReference type="Proteomes" id="UP000641932">
    <property type="component" value="Unassembled WGS sequence"/>
</dbReference>
<protein>
    <submittedName>
        <fullName evidence="2">Uncharacterized protein</fullName>
    </submittedName>
</protein>
<proteinExistence type="predicted"/>
<dbReference type="RefSeq" id="WP_229698872.1">
    <property type="nucleotide sequence ID" value="NZ_BMMS01000035.1"/>
</dbReference>
<dbReference type="PROSITE" id="PS51318">
    <property type="entry name" value="TAT"/>
    <property type="match status" value="1"/>
</dbReference>
<sequence>MPQPRTAPLSRRGLLTACGSSGGSGSPPSGGSGSRTWSFTDDRQRKAHQVAARDAVPRFSHTGAAPLLEDPAEAARGAGKLG</sequence>
<keyword evidence="3" id="KW-1185">Reference proteome</keyword>
<gene>
    <name evidence="2" type="ORF">GCM10012280_60490</name>
</gene>
<comment type="caution">
    <text evidence="2">The sequence shown here is derived from an EMBL/GenBank/DDBJ whole genome shotgun (WGS) entry which is preliminary data.</text>
</comment>
<feature type="region of interest" description="Disordered" evidence="1">
    <location>
        <begin position="1"/>
        <end position="82"/>
    </location>
</feature>
<reference evidence="2" key="2">
    <citation type="submission" date="2020-09" db="EMBL/GenBank/DDBJ databases">
        <authorList>
            <person name="Sun Q."/>
            <person name="Zhou Y."/>
        </authorList>
    </citation>
    <scope>NUCLEOTIDE SEQUENCE</scope>
    <source>
        <strain evidence="2">CGMCC 4.7201</strain>
    </source>
</reference>
<organism evidence="2 3">
    <name type="scientific">Wenjunlia tyrosinilytica</name>
    <dbReference type="NCBI Taxonomy" id="1544741"/>
    <lineage>
        <taxon>Bacteria</taxon>
        <taxon>Bacillati</taxon>
        <taxon>Actinomycetota</taxon>
        <taxon>Actinomycetes</taxon>
        <taxon>Kitasatosporales</taxon>
        <taxon>Streptomycetaceae</taxon>
        <taxon>Wenjunlia</taxon>
    </lineage>
</organism>
<dbReference type="EMBL" id="BMMS01000035">
    <property type="protein sequence ID" value="GGO97815.1"/>
    <property type="molecule type" value="Genomic_DNA"/>
</dbReference>
<reference evidence="2" key="1">
    <citation type="journal article" date="2014" name="Int. J. Syst. Evol. Microbiol.">
        <title>Complete genome sequence of Corynebacterium casei LMG S-19264T (=DSM 44701T), isolated from a smear-ripened cheese.</title>
        <authorList>
            <consortium name="US DOE Joint Genome Institute (JGI-PGF)"/>
            <person name="Walter F."/>
            <person name="Albersmeier A."/>
            <person name="Kalinowski J."/>
            <person name="Ruckert C."/>
        </authorList>
    </citation>
    <scope>NUCLEOTIDE SEQUENCE</scope>
    <source>
        <strain evidence="2">CGMCC 4.7201</strain>
    </source>
</reference>
<evidence type="ECO:0000313" key="3">
    <source>
        <dbReference type="Proteomes" id="UP000641932"/>
    </source>
</evidence>
<dbReference type="AlphaFoldDB" id="A0A917ZXN1"/>
<accession>A0A917ZXN1</accession>
<name>A0A917ZXN1_9ACTN</name>
<evidence type="ECO:0000313" key="2">
    <source>
        <dbReference type="EMBL" id="GGO97815.1"/>
    </source>
</evidence>
<dbReference type="InterPro" id="IPR006311">
    <property type="entry name" value="TAT_signal"/>
</dbReference>
<evidence type="ECO:0000256" key="1">
    <source>
        <dbReference type="SAM" id="MobiDB-lite"/>
    </source>
</evidence>
<feature type="compositionally biased region" description="Gly residues" evidence="1">
    <location>
        <begin position="20"/>
        <end position="33"/>
    </location>
</feature>